<comment type="caution">
    <text evidence="2">The sequence shown here is derived from an EMBL/GenBank/DDBJ whole genome shotgun (WGS) entry which is preliminary data.</text>
</comment>
<reference evidence="2 3" key="1">
    <citation type="submission" date="2017-12" db="EMBL/GenBank/DDBJ databases">
        <title>High-resolution comparative analysis of great ape genomes.</title>
        <authorList>
            <person name="Pollen A."/>
            <person name="Hastie A."/>
            <person name="Hormozdiari F."/>
            <person name="Dougherty M."/>
            <person name="Liu R."/>
            <person name="Chaisson M."/>
            <person name="Hoppe E."/>
            <person name="Hill C."/>
            <person name="Pang A."/>
            <person name="Hillier L."/>
            <person name="Baker C."/>
            <person name="Armstrong J."/>
            <person name="Shendure J."/>
            <person name="Paten B."/>
            <person name="Wilson R."/>
            <person name="Chao H."/>
            <person name="Schneider V."/>
            <person name="Ventura M."/>
            <person name="Kronenberg Z."/>
            <person name="Murali S."/>
            <person name="Gordon D."/>
            <person name="Cantsilieris S."/>
            <person name="Munson K."/>
            <person name="Nelson B."/>
            <person name="Raja A."/>
            <person name="Underwood J."/>
            <person name="Diekhans M."/>
            <person name="Fiddes I."/>
            <person name="Haussler D."/>
            <person name="Eichler E."/>
        </authorList>
    </citation>
    <scope>NUCLEOTIDE SEQUENCE [LARGE SCALE GENOMIC DNA]</scope>
    <source>
        <strain evidence="2">Yerkes chimp pedigree #C0471</strain>
    </source>
</reference>
<dbReference type="EMBL" id="NBAG03000603">
    <property type="protein sequence ID" value="PNI13681.1"/>
    <property type="molecule type" value="Genomic_DNA"/>
</dbReference>
<feature type="non-terminal residue" evidence="2">
    <location>
        <position position="101"/>
    </location>
</feature>
<proteinExistence type="predicted"/>
<name>A0A2J8IT36_PANTR</name>
<sequence length="101" mass="10906">MESPASSQPASMPQSKGNSLSANPWPSAQREQSSQLARVRRRPGQRRLPAAGGCRGQSIYHPGLRGAWSPPIQPICASALDREVGHIHGDHLWATTGPHLR</sequence>
<feature type="compositionally biased region" description="Low complexity" evidence="1">
    <location>
        <begin position="1"/>
        <end position="15"/>
    </location>
</feature>
<protein>
    <submittedName>
        <fullName evidence="2">MAP2K3 isoform 13</fullName>
    </submittedName>
</protein>
<evidence type="ECO:0000313" key="2">
    <source>
        <dbReference type="EMBL" id="PNI13681.1"/>
    </source>
</evidence>
<dbReference type="AlphaFoldDB" id="A0A2J8IT36"/>
<evidence type="ECO:0000313" key="3">
    <source>
        <dbReference type="Proteomes" id="UP000236370"/>
    </source>
</evidence>
<gene>
    <name evidence="2" type="ORF">CK820_G0053450</name>
</gene>
<feature type="compositionally biased region" description="Polar residues" evidence="1">
    <location>
        <begin position="16"/>
        <end position="34"/>
    </location>
</feature>
<evidence type="ECO:0000256" key="1">
    <source>
        <dbReference type="SAM" id="MobiDB-lite"/>
    </source>
</evidence>
<accession>A0A2J8IT36</accession>
<dbReference type="Proteomes" id="UP000236370">
    <property type="component" value="Unassembled WGS sequence"/>
</dbReference>
<organism evidence="2 3">
    <name type="scientific">Pan troglodytes</name>
    <name type="common">Chimpanzee</name>
    <dbReference type="NCBI Taxonomy" id="9598"/>
    <lineage>
        <taxon>Eukaryota</taxon>
        <taxon>Metazoa</taxon>
        <taxon>Chordata</taxon>
        <taxon>Craniata</taxon>
        <taxon>Vertebrata</taxon>
        <taxon>Euteleostomi</taxon>
        <taxon>Mammalia</taxon>
        <taxon>Eutheria</taxon>
        <taxon>Euarchontoglires</taxon>
        <taxon>Primates</taxon>
        <taxon>Haplorrhini</taxon>
        <taxon>Catarrhini</taxon>
        <taxon>Hominidae</taxon>
        <taxon>Pan</taxon>
    </lineage>
</organism>
<feature type="region of interest" description="Disordered" evidence="1">
    <location>
        <begin position="1"/>
        <end position="56"/>
    </location>
</feature>